<dbReference type="InterPro" id="IPR052921">
    <property type="entry name" value="GPCR1_Superfamily_Member"/>
</dbReference>
<dbReference type="Pfam" id="PF13853">
    <property type="entry name" value="7tm_4"/>
    <property type="match status" value="1"/>
</dbReference>
<evidence type="ECO:0000256" key="5">
    <source>
        <dbReference type="ARBA" id="ARBA00023224"/>
    </source>
</evidence>
<dbReference type="PANTHER" id="PTHR26451:SF885">
    <property type="entry name" value="OLFACTORY RECEPTOR"/>
    <property type="match status" value="1"/>
</dbReference>
<evidence type="ECO:0000256" key="4">
    <source>
        <dbReference type="ARBA" id="ARBA00023136"/>
    </source>
</evidence>
<keyword evidence="6" id="KW-0675">Receptor</keyword>
<sequence length="140" mass="16106">MSTSVHVHEPPDGEGSVVLRGTGVNFEDIKRVFHDRLGYPRENHRRRFRSTKRSNQTRQKAVSTCSPHLASLLNFSFGAFFEIMQSRFDMSSVHIVVRIVLSLYWLTCQPLFNPLFYGLKLSKIRFLCKSLLFGKKPGDS</sequence>
<name>A0A2U9B6H7_SCOMX</name>
<dbReference type="InterPro" id="IPR000725">
    <property type="entry name" value="Olfact_rcpt"/>
</dbReference>
<evidence type="ECO:0000313" key="7">
    <source>
        <dbReference type="Proteomes" id="UP000246464"/>
    </source>
</evidence>
<dbReference type="SUPFAM" id="SSF81321">
    <property type="entry name" value="Family A G protein-coupled receptor-like"/>
    <property type="match status" value="1"/>
</dbReference>
<reference evidence="6 7" key="1">
    <citation type="submission" date="2017-12" db="EMBL/GenBank/DDBJ databases">
        <title>Integrating genomic resources of turbot (Scophthalmus maximus) in depth evaluation of genetic and physical mapping variation across individuals.</title>
        <authorList>
            <person name="Martinez P."/>
        </authorList>
    </citation>
    <scope>NUCLEOTIDE SEQUENCE [LARGE SCALE GENOMIC DNA]</scope>
</reference>
<protein>
    <submittedName>
        <fullName evidence="6">Putative olfactory receptor 142-like</fullName>
    </submittedName>
</protein>
<dbReference type="GO" id="GO:0016020">
    <property type="term" value="C:membrane"/>
    <property type="evidence" value="ECO:0007669"/>
    <property type="project" value="UniProtKB-SubCell"/>
</dbReference>
<keyword evidence="5" id="KW-0807">Transducer</keyword>
<evidence type="ECO:0000256" key="2">
    <source>
        <dbReference type="ARBA" id="ARBA00022692"/>
    </source>
</evidence>
<keyword evidence="7" id="KW-1185">Reference proteome</keyword>
<comment type="subcellular location">
    <subcellularLocation>
        <location evidence="1">Membrane</location>
        <topology evidence="1">Multi-pass membrane protein</topology>
    </subcellularLocation>
</comment>
<evidence type="ECO:0000256" key="1">
    <source>
        <dbReference type="ARBA" id="ARBA00004141"/>
    </source>
</evidence>
<keyword evidence="2" id="KW-0812">Transmembrane</keyword>
<evidence type="ECO:0000256" key="3">
    <source>
        <dbReference type="ARBA" id="ARBA00022989"/>
    </source>
</evidence>
<proteinExistence type="predicted"/>
<keyword evidence="3" id="KW-1133">Transmembrane helix</keyword>
<dbReference type="PANTHER" id="PTHR26451">
    <property type="entry name" value="G_PROTEIN_RECEP_F1_2 DOMAIN-CONTAINING PROTEIN"/>
    <property type="match status" value="1"/>
</dbReference>
<dbReference type="GO" id="GO:0004984">
    <property type="term" value="F:olfactory receptor activity"/>
    <property type="evidence" value="ECO:0007669"/>
    <property type="project" value="InterPro"/>
</dbReference>
<dbReference type="EMBL" id="CP026245">
    <property type="protein sequence ID" value="AWO99503.1"/>
    <property type="molecule type" value="Genomic_DNA"/>
</dbReference>
<dbReference type="Proteomes" id="UP000246464">
    <property type="component" value="Chromosome 3"/>
</dbReference>
<organism evidence="6 7">
    <name type="scientific">Scophthalmus maximus</name>
    <name type="common">Turbot</name>
    <name type="synonym">Psetta maxima</name>
    <dbReference type="NCBI Taxonomy" id="52904"/>
    <lineage>
        <taxon>Eukaryota</taxon>
        <taxon>Metazoa</taxon>
        <taxon>Chordata</taxon>
        <taxon>Craniata</taxon>
        <taxon>Vertebrata</taxon>
        <taxon>Euteleostomi</taxon>
        <taxon>Actinopterygii</taxon>
        <taxon>Neopterygii</taxon>
        <taxon>Teleostei</taxon>
        <taxon>Neoteleostei</taxon>
        <taxon>Acanthomorphata</taxon>
        <taxon>Carangaria</taxon>
        <taxon>Pleuronectiformes</taxon>
        <taxon>Pleuronectoidei</taxon>
        <taxon>Scophthalmidae</taxon>
        <taxon>Scophthalmus</taxon>
    </lineage>
</organism>
<dbReference type="GO" id="GO:0007186">
    <property type="term" value="P:G protein-coupled receptor signaling pathway"/>
    <property type="evidence" value="ECO:0007669"/>
    <property type="project" value="InterPro"/>
</dbReference>
<evidence type="ECO:0000313" key="6">
    <source>
        <dbReference type="EMBL" id="AWO99503.1"/>
    </source>
</evidence>
<dbReference type="AlphaFoldDB" id="A0A2U9B6H7"/>
<dbReference type="GO" id="GO:0005549">
    <property type="term" value="F:odorant binding"/>
    <property type="evidence" value="ECO:0007669"/>
    <property type="project" value="TreeGrafter"/>
</dbReference>
<gene>
    <name evidence="6" type="ORF">SMAX5B_017178</name>
</gene>
<accession>A0A2U9B6H7</accession>
<keyword evidence="4" id="KW-0472">Membrane</keyword>